<proteinExistence type="predicted"/>
<dbReference type="RefSeq" id="WP_072952488.1">
    <property type="nucleotide sequence ID" value="NZ_FRCT01000024.1"/>
</dbReference>
<feature type="compositionally biased region" description="Low complexity" evidence="1">
    <location>
        <begin position="85"/>
        <end position="94"/>
    </location>
</feature>
<organism evidence="3 4">
    <name type="scientific">Ruminococcus flavefaciens</name>
    <dbReference type="NCBI Taxonomy" id="1265"/>
    <lineage>
        <taxon>Bacteria</taxon>
        <taxon>Bacillati</taxon>
        <taxon>Bacillota</taxon>
        <taxon>Clostridia</taxon>
        <taxon>Eubacteriales</taxon>
        <taxon>Oscillospiraceae</taxon>
        <taxon>Ruminococcus</taxon>
    </lineage>
</organism>
<accession>A0A1M7MLS6</accession>
<feature type="compositionally biased region" description="Polar residues" evidence="1">
    <location>
        <begin position="95"/>
        <end position="104"/>
    </location>
</feature>
<dbReference type="Proteomes" id="UP000184394">
    <property type="component" value="Unassembled WGS sequence"/>
</dbReference>
<evidence type="ECO:0000313" key="3">
    <source>
        <dbReference type="EMBL" id="SHM91803.1"/>
    </source>
</evidence>
<keyword evidence="2" id="KW-0812">Transmembrane</keyword>
<keyword evidence="2" id="KW-1133">Transmembrane helix</keyword>
<name>A0A1M7MLS6_RUMFL</name>
<feature type="transmembrane region" description="Helical" evidence="2">
    <location>
        <begin position="39"/>
        <end position="61"/>
    </location>
</feature>
<evidence type="ECO:0000313" key="4">
    <source>
        <dbReference type="Proteomes" id="UP000184394"/>
    </source>
</evidence>
<dbReference type="OrthoDB" id="1819761at2"/>
<dbReference type="AlphaFoldDB" id="A0A1M7MLS6"/>
<feature type="compositionally biased region" description="Polar residues" evidence="1">
    <location>
        <begin position="163"/>
        <end position="194"/>
    </location>
</feature>
<dbReference type="EMBL" id="FRCT01000024">
    <property type="protein sequence ID" value="SHM91803.1"/>
    <property type="molecule type" value="Genomic_DNA"/>
</dbReference>
<protein>
    <submittedName>
        <fullName evidence="3">Uncharacterized protein</fullName>
    </submittedName>
</protein>
<reference evidence="3 4" key="1">
    <citation type="submission" date="2016-11" db="EMBL/GenBank/DDBJ databases">
        <authorList>
            <person name="Jaros S."/>
            <person name="Januszkiewicz K."/>
            <person name="Wedrychowicz H."/>
        </authorList>
    </citation>
    <scope>NUCLEOTIDE SEQUENCE [LARGE SCALE GENOMIC DNA]</scope>
    <source>
        <strain evidence="3 4">Y1</strain>
    </source>
</reference>
<evidence type="ECO:0000256" key="1">
    <source>
        <dbReference type="SAM" id="MobiDB-lite"/>
    </source>
</evidence>
<gene>
    <name evidence="3" type="ORF">SAMN04487860_1247</name>
</gene>
<sequence length="401" mass="44203">MTDKEKEKLLNAFEIPDPDRKKQFAYEFRKRTPEKVRKPLFPIIIKTVASAAMLALVIGAITRLPKHEPDMYRNTDSVAVTTDITSSSVSSQTTEENSAAVTTTADKKGVKKTTSVTQTVSTNAAKTDEKKTVTTEAENNNENNEPDQPERTTRAHTTKPHTSRTTASHDIPHHTSTSTKPAPQQLTTVTTDTPGISGAKEENGDNDMTVELDVTYNIRSEILTVKDLVPGSDNGVGDGNDGISPVGAPVEQMIKQLYNDSYDVILAKVDKIVYTSIDGEPYTAENLTVDEVFKGSLNNNDKITLFVSGGYMSAEDYIRHHKFIFLPDAESYSIFDDGGCRGKEYVGDTYLFFIKETESSEFPSGSYELVTPGDTAIFRQSGDSYVSMHDDWLSLDISSLY</sequence>
<feature type="region of interest" description="Disordered" evidence="1">
    <location>
        <begin position="85"/>
        <end position="208"/>
    </location>
</feature>
<keyword evidence="2" id="KW-0472">Membrane</keyword>
<feature type="compositionally biased region" description="Low complexity" evidence="1">
    <location>
        <begin position="112"/>
        <end position="122"/>
    </location>
</feature>
<evidence type="ECO:0000256" key="2">
    <source>
        <dbReference type="SAM" id="Phobius"/>
    </source>
</evidence>